<evidence type="ECO:0000313" key="9">
    <source>
        <dbReference type="EMBL" id="PAA54449.1"/>
    </source>
</evidence>
<reference evidence="9 10" key="1">
    <citation type="submission" date="2017-06" db="EMBL/GenBank/DDBJ databases">
        <title>A platform for efficient transgenesis in Macrostomum lignano, a flatworm model organism for stem cell research.</title>
        <authorList>
            <person name="Berezikov E."/>
        </authorList>
    </citation>
    <scope>NUCLEOTIDE SEQUENCE [LARGE SCALE GENOMIC DNA]</scope>
    <source>
        <strain evidence="9">DV1</strain>
        <tissue evidence="9">Whole organism</tissue>
    </source>
</reference>
<dbReference type="GO" id="GO:0071939">
    <property type="term" value="P:vitamin A import into cell"/>
    <property type="evidence" value="ECO:0007669"/>
    <property type="project" value="TreeGrafter"/>
</dbReference>
<feature type="transmembrane region" description="Helical" evidence="8">
    <location>
        <begin position="363"/>
        <end position="392"/>
    </location>
</feature>
<keyword evidence="10" id="KW-1185">Reference proteome</keyword>
<organism evidence="9 10">
    <name type="scientific">Macrostomum lignano</name>
    <dbReference type="NCBI Taxonomy" id="282301"/>
    <lineage>
        <taxon>Eukaryota</taxon>
        <taxon>Metazoa</taxon>
        <taxon>Spiralia</taxon>
        <taxon>Lophotrochozoa</taxon>
        <taxon>Platyhelminthes</taxon>
        <taxon>Rhabditophora</taxon>
        <taxon>Macrostomorpha</taxon>
        <taxon>Macrostomida</taxon>
        <taxon>Macrostomidae</taxon>
        <taxon>Macrostomum</taxon>
    </lineage>
</organism>
<feature type="transmembrane region" description="Helical" evidence="8">
    <location>
        <begin position="303"/>
        <end position="322"/>
    </location>
</feature>
<feature type="transmembrane region" description="Helical" evidence="8">
    <location>
        <begin position="436"/>
        <end position="459"/>
    </location>
</feature>
<dbReference type="PANTHER" id="PTHR21444">
    <property type="entry name" value="COILED-COIL DOMAIN-CONTAINING PROTEIN 180"/>
    <property type="match status" value="1"/>
</dbReference>
<protein>
    <recommendedName>
        <fullName evidence="11">Receptor for retinol uptake STRA6</fullName>
    </recommendedName>
</protein>
<evidence type="ECO:0000256" key="4">
    <source>
        <dbReference type="ARBA" id="ARBA00022692"/>
    </source>
</evidence>
<dbReference type="InterPro" id="IPR026612">
    <property type="entry name" value="STRA6-like"/>
</dbReference>
<dbReference type="OrthoDB" id="2376984at2759"/>
<gene>
    <name evidence="9" type="ORF">BOX15_Mlig033931g1</name>
</gene>
<comment type="caution">
    <text evidence="9">The sequence shown here is derived from an EMBL/GenBank/DDBJ whole genome shotgun (WGS) entry which is preliminary data.</text>
</comment>
<proteinExistence type="predicted"/>
<comment type="subcellular location">
    <subcellularLocation>
        <location evidence="1">Cell membrane</location>
        <topology evidence="1">Multi-pass membrane protein</topology>
    </subcellularLocation>
</comment>
<dbReference type="Pfam" id="PF14752">
    <property type="entry name" value="RBP_receptor"/>
    <property type="match status" value="1"/>
</dbReference>
<keyword evidence="6 8" id="KW-0472">Membrane</keyword>
<dbReference type="GO" id="GO:0038023">
    <property type="term" value="F:signaling receptor activity"/>
    <property type="evidence" value="ECO:0007669"/>
    <property type="project" value="InterPro"/>
</dbReference>
<dbReference type="EMBL" id="NIVC01002905">
    <property type="protein sequence ID" value="PAA54449.1"/>
    <property type="molecule type" value="Genomic_DNA"/>
</dbReference>
<dbReference type="GO" id="GO:0005886">
    <property type="term" value="C:plasma membrane"/>
    <property type="evidence" value="ECO:0007669"/>
    <property type="project" value="UniProtKB-SubCell"/>
</dbReference>
<dbReference type="Proteomes" id="UP000215902">
    <property type="component" value="Unassembled WGS sequence"/>
</dbReference>
<evidence type="ECO:0000256" key="8">
    <source>
        <dbReference type="SAM" id="Phobius"/>
    </source>
</evidence>
<evidence type="ECO:0000256" key="7">
    <source>
        <dbReference type="ARBA" id="ARBA00023170"/>
    </source>
</evidence>
<feature type="transmembrane region" description="Helical" evidence="8">
    <location>
        <begin position="479"/>
        <end position="500"/>
    </location>
</feature>
<dbReference type="PANTHER" id="PTHR21444:SF15">
    <property type="entry name" value="RECEPTOR FOR RETINOL UPTAKE STRA6"/>
    <property type="match status" value="1"/>
</dbReference>
<feature type="transmembrane region" description="Helical" evidence="8">
    <location>
        <begin position="176"/>
        <end position="196"/>
    </location>
</feature>
<feature type="transmembrane region" description="Helical" evidence="8">
    <location>
        <begin position="216"/>
        <end position="235"/>
    </location>
</feature>
<sequence>MDLDDSDAALFNRLSGSPLPVLSIADLLELIREQIQLQRANLYNTTADECSSNLNMTVVYEYALIPAILMILIACFTVKRAELLPNFLNKRPGLTYPMNILEERSVRLSYALAFGISAQLCYDLLFGDSDLFKLHITSRPTGRFKFLHVLYRFCEVCLYCTVMYPIFLAISKRSRLFFAMGTLYVWTFTALSIARLAMVDCSEVATETQLTFALKYLPSVLCTLGLSIILPYKLIETTFSKRANISHSEYVYQYEYVRELIKAKPPNSTPEAAAQRPLLQRIRAQLKRLRYTRRNGFRYSPRIICTYTAVAIVIYMVTYNIVNEVHYWHRVLNLLLVRIENLANKIGGDTGQSVIEQLNILRIYIHTVYVCFIVAMTLTMLLHAINILLMVINYRTNMLQIYQGNYQFLPTRKELTTTPTFLIVNNMRYGGYQITFTAISIALQIVAFFGLLICLSIGLFDPVNRRLRQWFVEFIEYTWPLGVVSGTLLLAQFILVKLVFNSKYSTMGKIAINNRHVYFNWAYFMFYFNVFWGIVAAVFQLVAAAVLAVCFLSRLDWCFFPKRFEFLDEGHFAYVGLLYIENAHTNPVMRSFLALLLDSTAERRRGRCHSRLVGFALKPEQADEFHKEWLRDPSFSASPESAGDVKFEVSRSFNAKIRARNRWFLALTLARNPALQQQRRHYMKRFNDLLKRRRSVFPGRSLDGQRGSRDLGVAEHVSEL</sequence>
<dbReference type="GO" id="GO:0034632">
    <property type="term" value="F:retinol transmembrane transporter activity"/>
    <property type="evidence" value="ECO:0007669"/>
    <property type="project" value="InterPro"/>
</dbReference>
<feature type="transmembrane region" description="Helical" evidence="8">
    <location>
        <begin position="146"/>
        <end position="169"/>
    </location>
</feature>
<accession>A0A267E0S1</accession>
<feature type="transmembrane region" description="Helical" evidence="8">
    <location>
        <begin position="108"/>
        <end position="126"/>
    </location>
</feature>
<keyword evidence="7" id="KW-0675">Receptor</keyword>
<evidence type="ECO:0000256" key="2">
    <source>
        <dbReference type="ARBA" id="ARBA00022448"/>
    </source>
</evidence>
<evidence type="ECO:0000256" key="1">
    <source>
        <dbReference type="ARBA" id="ARBA00004651"/>
    </source>
</evidence>
<keyword evidence="4 8" id="KW-0812">Transmembrane</keyword>
<feature type="transmembrane region" description="Helical" evidence="8">
    <location>
        <begin position="62"/>
        <end position="81"/>
    </location>
</feature>
<dbReference type="AlphaFoldDB" id="A0A267E0S1"/>
<evidence type="ECO:0008006" key="11">
    <source>
        <dbReference type="Google" id="ProtNLM"/>
    </source>
</evidence>
<feature type="transmembrane region" description="Helical" evidence="8">
    <location>
        <begin position="521"/>
        <end position="549"/>
    </location>
</feature>
<evidence type="ECO:0000256" key="6">
    <source>
        <dbReference type="ARBA" id="ARBA00023136"/>
    </source>
</evidence>
<name>A0A267E0S1_9PLAT</name>
<keyword evidence="2" id="KW-0813">Transport</keyword>
<keyword evidence="5 8" id="KW-1133">Transmembrane helix</keyword>
<evidence type="ECO:0000313" key="10">
    <source>
        <dbReference type="Proteomes" id="UP000215902"/>
    </source>
</evidence>
<keyword evidence="3" id="KW-1003">Cell membrane</keyword>
<dbReference type="STRING" id="282301.A0A267E0S1"/>
<evidence type="ECO:0000256" key="3">
    <source>
        <dbReference type="ARBA" id="ARBA00022475"/>
    </source>
</evidence>
<evidence type="ECO:0000256" key="5">
    <source>
        <dbReference type="ARBA" id="ARBA00022989"/>
    </source>
</evidence>